<evidence type="ECO:0000313" key="3">
    <source>
        <dbReference type="EMBL" id="ODN77464.1"/>
    </source>
</evidence>
<gene>
    <name evidence="3" type="ORF">L202_04641</name>
</gene>
<protein>
    <recommendedName>
        <fullName evidence="5">Mediator of RNA polymerase II transcription subunit 13</fullName>
    </recommendedName>
</protein>
<feature type="compositionally biased region" description="Basic and acidic residues" evidence="2">
    <location>
        <begin position="519"/>
        <end position="531"/>
    </location>
</feature>
<feature type="region of interest" description="Disordered" evidence="2">
    <location>
        <begin position="610"/>
        <end position="669"/>
    </location>
</feature>
<feature type="compositionally biased region" description="Basic and acidic residues" evidence="2">
    <location>
        <begin position="437"/>
        <end position="453"/>
    </location>
</feature>
<feature type="region of interest" description="Disordered" evidence="2">
    <location>
        <begin position="332"/>
        <end position="402"/>
    </location>
</feature>
<evidence type="ECO:0008006" key="5">
    <source>
        <dbReference type="Google" id="ProtNLM"/>
    </source>
</evidence>
<evidence type="ECO:0000256" key="2">
    <source>
        <dbReference type="SAM" id="MobiDB-lite"/>
    </source>
</evidence>
<feature type="region of interest" description="Disordered" evidence="2">
    <location>
        <begin position="507"/>
        <end position="566"/>
    </location>
</feature>
<dbReference type="PANTHER" id="PTHR13037">
    <property type="entry name" value="FORMIN"/>
    <property type="match status" value="1"/>
</dbReference>
<evidence type="ECO:0000313" key="4">
    <source>
        <dbReference type="Proteomes" id="UP000094065"/>
    </source>
</evidence>
<feature type="region of interest" description="Disordered" evidence="2">
    <location>
        <begin position="1196"/>
        <end position="1216"/>
    </location>
</feature>
<accession>A0A1E3HMA9</accession>
<feature type="compositionally biased region" description="Acidic residues" evidence="2">
    <location>
        <begin position="375"/>
        <end position="385"/>
    </location>
</feature>
<dbReference type="OrthoDB" id="103819at2759"/>
<proteinExistence type="predicted"/>
<dbReference type="RefSeq" id="XP_018992700.1">
    <property type="nucleotide sequence ID" value="XM_019138757.1"/>
</dbReference>
<feature type="region of interest" description="Disordered" evidence="2">
    <location>
        <begin position="426"/>
        <end position="456"/>
    </location>
</feature>
<dbReference type="STRING" id="1295533.A0A1E3HMA9"/>
<feature type="compositionally biased region" description="Acidic residues" evidence="2">
    <location>
        <begin position="613"/>
        <end position="625"/>
    </location>
</feature>
<dbReference type="Proteomes" id="UP000094065">
    <property type="component" value="Unassembled WGS sequence"/>
</dbReference>
<keyword evidence="1" id="KW-0945">Host-virus interaction</keyword>
<dbReference type="AlphaFoldDB" id="A0A1E3HMA9"/>
<comment type="caution">
    <text evidence="3">The sequence shown here is derived from an EMBL/GenBank/DDBJ whole genome shotgun (WGS) entry which is preliminary data.</text>
</comment>
<dbReference type="PANTHER" id="PTHR13037:SF24">
    <property type="entry name" value="POLYCOMB PROTEIN PCL-RELATED"/>
    <property type="match status" value="1"/>
</dbReference>
<keyword evidence="4" id="KW-1185">Reference proteome</keyword>
<dbReference type="EMBL" id="AWGJ01000007">
    <property type="protein sequence ID" value="ODN77464.1"/>
    <property type="molecule type" value="Genomic_DNA"/>
</dbReference>
<sequence length="1257" mass="138196">MPDPLLSSTPFPSTPLKGTYILHLSTPTISVRRFRPSLSGDTSGGEGDLSEILWRTLAERANVEVGGMLDSGVGVVDADREVWFFSCSKVDIDLPEGFEELPIQTLTPQTLLTCPSHPTPFECLSYNTCLISLKQTSESLKMCDMLANAIIETFAWKKGGRAILRASGVVPIEPRWRPHVYPLSSTSLLLTINPSCSPAPAQPTTCTHHLLPLSLPATFLSPLKLALPQTIRLEAAFDALIGRDWKKGRASLLTRELVMGQKDTHEWAVYWVPLRQEGEGVLTVWPGHLAAPIKRIHEPEPPEPVILHPPKAESLDMMATAHDLFEFFSSYREPSPKADGGAQAEDADPAEDEDEETMDVDKPPTRPASRRQSVVEEDSEFDDLFDSPSSSPVRQPIEPYQPPLAVASVQPELETDAMDFGDSLVHIPDPTPPPAMRTRETVEEREPDRRDEVGLVTEDDFAFFDSPGFGDLGGVGVDVDSAPVVPEAPPVNVAEGEMGVDDLLAGLGLPIDAPAPAPEFKEEAAEDETKPEPSSPPPPPLPPTPMTIPPKTKPPQLHPLIPSPYAPIVLQEPPRFHAYTPPSPAPTPETSLVERLSAKRKRGYADYWTFEQSSDEGDNDGDEVDYTGPPTPVSVSDILSDSDEPTRTSSSRASLARDHTPSNAITGAGQTEIKWHGTRCVGPEWVVLRDTGVEEVKTTWDGAWRTPDVMQLGENGVKAGARKSGDVDWEKVVREVITNRSFRRTVLGKRDVGHERGRGVVDDVVNGGDALSAFGETRMTVPPQPQITTSTVHTPLILRLSISALSYWSELGLAPQSGRKNIKLGVVSDDPGQGREVADGLKKGWEDLRFGQTEWVNVGKDGVIAGIQTFLDTSFSTLLKLLEAEHHLVLFIALPPGTHPPSRLFSPSLFTPANVTLIPLHLPAFPNRLTLNDYRVLSREAYDRLPLLLTPIQSRGEPLWTHDRYISAPAWTLASHKEQKPEFQLAFPIEGWDVLNRWRWWHLSYDVVPSTSSVLSKDVAVVVWISDDKGEAWELQVLSKEKDWKERVGKIHAWGKKVAGSGTKEWNLSVCRVGAMDREEWQAWRVIIANEPLTLLLSTPSGPATTCLTDPCPTAPPRPRAIANISPAILTDPNTSIIDTSLAGHITHLPFALPAELLSSPSLLPQTIYPQSTFLVTLPGKDGVEHKTVSYHLLSHEPRRPSSQEKDKEAEKEDAKAVGSELAEEYYRLSCLARQRWGGEGWLDAVRWGRGVIEEMS</sequence>
<evidence type="ECO:0000256" key="1">
    <source>
        <dbReference type="ARBA" id="ARBA00022581"/>
    </source>
</evidence>
<feature type="compositionally biased region" description="Pro residues" evidence="2">
    <location>
        <begin position="533"/>
        <end position="565"/>
    </location>
</feature>
<name>A0A1E3HMA9_9TREE</name>
<organism evidence="3 4">
    <name type="scientific">Cryptococcus amylolentus CBS 6039</name>
    <dbReference type="NCBI Taxonomy" id="1295533"/>
    <lineage>
        <taxon>Eukaryota</taxon>
        <taxon>Fungi</taxon>
        <taxon>Dikarya</taxon>
        <taxon>Basidiomycota</taxon>
        <taxon>Agaricomycotina</taxon>
        <taxon>Tremellomycetes</taxon>
        <taxon>Tremellales</taxon>
        <taxon>Cryptococcaceae</taxon>
        <taxon>Cryptococcus</taxon>
    </lineage>
</organism>
<dbReference type="GeneID" id="30155950"/>
<reference evidence="3 4" key="1">
    <citation type="submission" date="2016-06" db="EMBL/GenBank/DDBJ databases">
        <title>Evolution of pathogenesis and genome organization in the Tremellales.</title>
        <authorList>
            <person name="Cuomo C."/>
            <person name="Litvintseva A."/>
            <person name="Heitman J."/>
            <person name="Chen Y."/>
            <person name="Sun S."/>
            <person name="Springer D."/>
            <person name="Dromer F."/>
            <person name="Young S."/>
            <person name="Zeng Q."/>
            <person name="Chapman S."/>
            <person name="Gujja S."/>
            <person name="Saif S."/>
            <person name="Birren B."/>
        </authorList>
    </citation>
    <scope>NUCLEOTIDE SEQUENCE [LARGE SCALE GENOMIC DNA]</scope>
    <source>
        <strain evidence="3 4">CBS 6039</strain>
    </source>
</reference>
<feature type="compositionally biased region" description="Acidic residues" evidence="2">
    <location>
        <begin position="345"/>
        <end position="358"/>
    </location>
</feature>